<reference evidence="2" key="1">
    <citation type="submission" date="2016-10" db="EMBL/GenBank/DDBJ databases">
        <authorList>
            <person name="Varghese N."/>
            <person name="Submissions S."/>
        </authorList>
    </citation>
    <scope>NUCLEOTIDE SEQUENCE [LARGE SCALE GENOMIC DNA]</scope>
    <source>
        <strain evidence="2">CGMCC 1.11012</strain>
    </source>
</reference>
<dbReference type="STRING" id="1174501.SAMN05216192_13446"/>
<name>A0A1G8ZY76_9BACL</name>
<dbReference type="EMBL" id="FNDX01000034">
    <property type="protein sequence ID" value="SDK19941.1"/>
    <property type="molecule type" value="Genomic_DNA"/>
</dbReference>
<dbReference type="Proteomes" id="UP000199050">
    <property type="component" value="Unassembled WGS sequence"/>
</dbReference>
<evidence type="ECO:0000313" key="2">
    <source>
        <dbReference type="Proteomes" id="UP000199050"/>
    </source>
</evidence>
<dbReference type="Gene3D" id="3.30.420.10">
    <property type="entry name" value="Ribonuclease H-like superfamily/Ribonuclease H"/>
    <property type="match status" value="1"/>
</dbReference>
<accession>A0A1G8ZY76</accession>
<proteinExistence type="predicted"/>
<keyword evidence="1" id="KW-0547">Nucleotide-binding</keyword>
<protein>
    <submittedName>
        <fullName evidence="1">ATP-dependent DNA helicase RecQ</fullName>
    </submittedName>
</protein>
<dbReference type="GO" id="GO:0003676">
    <property type="term" value="F:nucleic acid binding"/>
    <property type="evidence" value="ECO:0007669"/>
    <property type="project" value="InterPro"/>
</dbReference>
<evidence type="ECO:0000313" key="1">
    <source>
        <dbReference type="EMBL" id="SDK19941.1"/>
    </source>
</evidence>
<organism evidence="1 2">
    <name type="scientific">Paenibacillus typhae</name>
    <dbReference type="NCBI Taxonomy" id="1174501"/>
    <lineage>
        <taxon>Bacteria</taxon>
        <taxon>Bacillati</taxon>
        <taxon>Bacillota</taxon>
        <taxon>Bacilli</taxon>
        <taxon>Bacillales</taxon>
        <taxon>Paenibacillaceae</taxon>
        <taxon>Paenibacillus</taxon>
    </lineage>
</organism>
<keyword evidence="1" id="KW-0067">ATP-binding</keyword>
<gene>
    <name evidence="1" type="ORF">SAMN05216192_13446</name>
</gene>
<dbReference type="OrthoDB" id="9763310at2"/>
<dbReference type="InterPro" id="IPR036397">
    <property type="entry name" value="RNaseH_sf"/>
</dbReference>
<sequence length="206" mass="23510">MNNIAFVDTEIQEGTGRILDIGSIRTGGAVYHSSSVADFIHFLQGARYICGHNLIHHDLKYIHDAVQAAGISGNVCLDTLYWSPLLFPMRPYHALLKDDKLQTEELNNPLNDAIKARELFMDEVEAFRKLSPAMQHIYYFLLNRQKEFSAFFDYLEYQPEGSAPETLIRECFAARICEHADLGRMVTEHPVELAYALAMINTRSRI</sequence>
<dbReference type="AlphaFoldDB" id="A0A1G8ZY76"/>
<dbReference type="InterPro" id="IPR012337">
    <property type="entry name" value="RNaseH-like_sf"/>
</dbReference>
<keyword evidence="2" id="KW-1185">Reference proteome</keyword>
<dbReference type="SUPFAM" id="SSF53098">
    <property type="entry name" value="Ribonuclease H-like"/>
    <property type="match status" value="1"/>
</dbReference>
<dbReference type="RefSeq" id="WP_090717464.1">
    <property type="nucleotide sequence ID" value="NZ_CBCSKY010000015.1"/>
</dbReference>
<keyword evidence="1" id="KW-0378">Hydrolase</keyword>
<keyword evidence="1" id="KW-0347">Helicase</keyword>
<dbReference type="GO" id="GO:0004386">
    <property type="term" value="F:helicase activity"/>
    <property type="evidence" value="ECO:0007669"/>
    <property type="project" value="UniProtKB-KW"/>
</dbReference>